<keyword evidence="4" id="KW-0378">Hydrolase</keyword>
<comment type="similarity">
    <text evidence="2">Belongs to the HAD-like hydrolase superfamily. CbbY/CbbZ/Gph/YieH family.</text>
</comment>
<dbReference type="Gene3D" id="3.40.50.1000">
    <property type="entry name" value="HAD superfamily/HAD-like"/>
    <property type="match status" value="1"/>
</dbReference>
<dbReference type="InterPro" id="IPR036412">
    <property type="entry name" value="HAD-like_sf"/>
</dbReference>
<sequence length="241" mass="27359">MGSNWQSQIERNAFKPVSHVLFDMDGLLINTEVIYTRTIETILERYIGPTELSWEVKKKQMGKIAPDLAELIIEEYNLPLKPKEYTAQARIIQENLFPNCEMMPGAERLIRHLKAHNIPIALATSSAAETFRMKSTFHRDFFKLFDHHIYGSSDPELKRGKPHPDIFLTCASRFPDPPAPEKCLVFEDAPNGVKAAVSAGMQVVMVPDPRMDEDSRSEATLSLESLLEFQPELFGLPPFDD</sequence>
<dbReference type="SFLD" id="SFLDG01129">
    <property type="entry name" value="C1.5:_HAD__Beta-PGM__Phosphata"/>
    <property type="match status" value="1"/>
</dbReference>
<dbReference type="Pfam" id="PF00702">
    <property type="entry name" value="Hydrolase"/>
    <property type="match status" value="1"/>
</dbReference>
<dbReference type="SFLD" id="SFLDG01135">
    <property type="entry name" value="C1.5.6:_HAD__Beta-PGM__Phospha"/>
    <property type="match status" value="1"/>
</dbReference>
<dbReference type="NCBIfam" id="TIGR01509">
    <property type="entry name" value="HAD-SF-IA-v3"/>
    <property type="match status" value="1"/>
</dbReference>
<protein>
    <recommendedName>
        <fullName evidence="7">pseudouridine 5'-phosphatase</fullName>
        <ecNumber evidence="7">3.1.3.96</ecNumber>
    </recommendedName>
    <alternativeName>
        <fullName evidence="8">Pseudouridine-5'-monophosphatase</fullName>
    </alternativeName>
</protein>
<dbReference type="SUPFAM" id="SSF56784">
    <property type="entry name" value="HAD-like"/>
    <property type="match status" value="1"/>
</dbReference>
<keyword evidence="5" id="KW-0460">Magnesium</keyword>
<organism evidence="9 10">
    <name type="scientific">Artemia franciscana</name>
    <name type="common">Brine shrimp</name>
    <name type="synonym">Artemia sanfranciscana</name>
    <dbReference type="NCBI Taxonomy" id="6661"/>
    <lineage>
        <taxon>Eukaryota</taxon>
        <taxon>Metazoa</taxon>
        <taxon>Ecdysozoa</taxon>
        <taxon>Arthropoda</taxon>
        <taxon>Crustacea</taxon>
        <taxon>Branchiopoda</taxon>
        <taxon>Anostraca</taxon>
        <taxon>Artemiidae</taxon>
        <taxon>Artemia</taxon>
    </lineage>
</organism>
<dbReference type="EMBL" id="JAVRJZ010000005">
    <property type="protein sequence ID" value="KAK2722544.1"/>
    <property type="molecule type" value="Genomic_DNA"/>
</dbReference>
<evidence type="ECO:0000256" key="4">
    <source>
        <dbReference type="ARBA" id="ARBA00022801"/>
    </source>
</evidence>
<dbReference type="EC" id="3.1.3.96" evidence="7"/>
<dbReference type="SFLD" id="SFLDS00003">
    <property type="entry name" value="Haloacid_Dehalogenase"/>
    <property type="match status" value="1"/>
</dbReference>
<dbReference type="FunFam" id="1.10.150.240:FF:000001">
    <property type="entry name" value="Haloacid dehalogenase-like hydrolase domain"/>
    <property type="match status" value="1"/>
</dbReference>
<dbReference type="PANTHER" id="PTHR18901">
    <property type="entry name" value="2-DEOXYGLUCOSE-6-PHOSPHATE PHOSPHATASE 2"/>
    <property type="match status" value="1"/>
</dbReference>
<dbReference type="PANTHER" id="PTHR18901:SF38">
    <property type="entry name" value="PSEUDOURIDINE-5'-PHOSPHATASE"/>
    <property type="match status" value="1"/>
</dbReference>
<dbReference type="InterPro" id="IPR023198">
    <property type="entry name" value="PGP-like_dom2"/>
</dbReference>
<dbReference type="GO" id="GO:0046872">
    <property type="term" value="F:metal ion binding"/>
    <property type="evidence" value="ECO:0007669"/>
    <property type="project" value="UniProtKB-KW"/>
</dbReference>
<evidence type="ECO:0000256" key="5">
    <source>
        <dbReference type="ARBA" id="ARBA00022842"/>
    </source>
</evidence>
<evidence type="ECO:0000256" key="1">
    <source>
        <dbReference type="ARBA" id="ARBA00001946"/>
    </source>
</evidence>
<dbReference type="Proteomes" id="UP001187531">
    <property type="component" value="Unassembled WGS sequence"/>
</dbReference>
<evidence type="ECO:0000256" key="6">
    <source>
        <dbReference type="ARBA" id="ARBA00052504"/>
    </source>
</evidence>
<evidence type="ECO:0000256" key="7">
    <source>
        <dbReference type="ARBA" id="ARBA00066578"/>
    </source>
</evidence>
<comment type="catalytic activity">
    <reaction evidence="6">
        <text>psi-UMP + H2O = pseudouridine + phosphate</text>
        <dbReference type="Rhea" id="RHEA:10944"/>
        <dbReference type="ChEBI" id="CHEBI:15377"/>
        <dbReference type="ChEBI" id="CHEBI:17802"/>
        <dbReference type="ChEBI" id="CHEBI:43474"/>
        <dbReference type="ChEBI" id="CHEBI:58380"/>
        <dbReference type="EC" id="3.1.3.96"/>
    </reaction>
</comment>
<evidence type="ECO:0000256" key="3">
    <source>
        <dbReference type="ARBA" id="ARBA00022723"/>
    </source>
</evidence>
<evidence type="ECO:0000256" key="8">
    <source>
        <dbReference type="ARBA" id="ARBA00083904"/>
    </source>
</evidence>
<dbReference type="FunFam" id="3.40.50.1000:FF:000055">
    <property type="entry name" value="Haloacid dehalogenase-like hydrolase family protein"/>
    <property type="match status" value="1"/>
</dbReference>
<evidence type="ECO:0000313" key="9">
    <source>
        <dbReference type="EMBL" id="KAK2722544.1"/>
    </source>
</evidence>
<proteinExistence type="inferred from homology"/>
<comment type="cofactor">
    <cofactor evidence="1">
        <name>Mg(2+)</name>
        <dbReference type="ChEBI" id="CHEBI:18420"/>
    </cofactor>
</comment>
<keyword evidence="3" id="KW-0479">Metal-binding</keyword>
<dbReference type="Gene3D" id="1.10.150.240">
    <property type="entry name" value="Putative phosphatase, domain 2"/>
    <property type="match status" value="1"/>
</dbReference>
<dbReference type="AlphaFoldDB" id="A0AA88I8X8"/>
<dbReference type="InterPro" id="IPR006439">
    <property type="entry name" value="HAD-SF_hydro_IA"/>
</dbReference>
<name>A0AA88I8X8_ARTSF</name>
<reference evidence="9" key="1">
    <citation type="submission" date="2023-07" db="EMBL/GenBank/DDBJ databases">
        <title>Chromosome-level genome assembly of Artemia franciscana.</title>
        <authorList>
            <person name="Jo E."/>
        </authorList>
    </citation>
    <scope>NUCLEOTIDE SEQUENCE</scope>
    <source>
        <tissue evidence="9">Whole body</tissue>
    </source>
</reference>
<dbReference type="InterPro" id="IPR023214">
    <property type="entry name" value="HAD_sf"/>
</dbReference>
<gene>
    <name evidence="9" type="ORF">QYM36_002919</name>
</gene>
<evidence type="ECO:0000313" key="10">
    <source>
        <dbReference type="Proteomes" id="UP001187531"/>
    </source>
</evidence>
<dbReference type="EMBL" id="JAVRJZ010000005">
    <property type="protein sequence ID" value="KAK2722545.1"/>
    <property type="molecule type" value="Genomic_DNA"/>
</dbReference>
<accession>A0AA88I8X8</accession>
<comment type="caution">
    <text evidence="9">The sequence shown here is derived from an EMBL/GenBank/DDBJ whole genome shotgun (WGS) entry which is preliminary data.</text>
</comment>
<dbReference type="GO" id="GO:1990738">
    <property type="term" value="F:pseudouridine 5'-phosphatase activity"/>
    <property type="evidence" value="ECO:0007669"/>
    <property type="project" value="UniProtKB-EC"/>
</dbReference>
<evidence type="ECO:0000256" key="2">
    <source>
        <dbReference type="ARBA" id="ARBA00006171"/>
    </source>
</evidence>
<keyword evidence="10" id="KW-1185">Reference proteome</keyword>